<keyword evidence="3" id="KW-1185">Reference proteome</keyword>
<dbReference type="Pfam" id="PF10551">
    <property type="entry name" value="MULE"/>
    <property type="match status" value="1"/>
</dbReference>
<protein>
    <recommendedName>
        <fullName evidence="1">MULE transposase domain-containing protein</fullName>
    </recommendedName>
</protein>
<evidence type="ECO:0000259" key="1">
    <source>
        <dbReference type="Pfam" id="PF10551"/>
    </source>
</evidence>
<gene>
    <name evidence="2" type="ORF">Cni_G09984</name>
</gene>
<dbReference type="EMBL" id="CP136892">
    <property type="protein sequence ID" value="WOL01268.1"/>
    <property type="molecule type" value="Genomic_DNA"/>
</dbReference>
<organism evidence="2 3">
    <name type="scientific">Canna indica</name>
    <name type="common">Indian-shot</name>
    <dbReference type="NCBI Taxonomy" id="4628"/>
    <lineage>
        <taxon>Eukaryota</taxon>
        <taxon>Viridiplantae</taxon>
        <taxon>Streptophyta</taxon>
        <taxon>Embryophyta</taxon>
        <taxon>Tracheophyta</taxon>
        <taxon>Spermatophyta</taxon>
        <taxon>Magnoliopsida</taxon>
        <taxon>Liliopsida</taxon>
        <taxon>Zingiberales</taxon>
        <taxon>Cannaceae</taxon>
        <taxon>Canna</taxon>
    </lineage>
</organism>
<proteinExistence type="predicted"/>
<dbReference type="InterPro" id="IPR018289">
    <property type="entry name" value="MULE_transposase_dom"/>
</dbReference>
<evidence type="ECO:0000313" key="2">
    <source>
        <dbReference type="EMBL" id="WOL01268.1"/>
    </source>
</evidence>
<name>A0AAQ3K5V3_9LILI</name>
<reference evidence="2 3" key="1">
    <citation type="submission" date="2023-10" db="EMBL/GenBank/DDBJ databases">
        <title>Chromosome-scale genome assembly provides insights into flower coloration mechanisms of Canna indica.</title>
        <authorList>
            <person name="Li C."/>
        </authorList>
    </citation>
    <scope>NUCLEOTIDE SEQUENCE [LARGE SCALE GENOMIC DNA]</scope>
    <source>
        <tissue evidence="2">Flower</tissue>
    </source>
</reference>
<evidence type="ECO:0000313" key="3">
    <source>
        <dbReference type="Proteomes" id="UP001327560"/>
    </source>
</evidence>
<dbReference type="PANTHER" id="PTHR31973:SF195">
    <property type="entry name" value="MUDR FAMILY TRANSPOSASE"/>
    <property type="match status" value="1"/>
</dbReference>
<sequence length="123" mass="13966">MRRFLQGEAKDPNDQYYPLAVAMVESKNMDSWKWFLQILLDDIGRNKNCVFISDQQKGIVHAIVELSGCVKQRTEKGGEGEGVALFEDEKEKEEEGEGEWVPMKEEVEMCKSQALVNAPTNVV</sequence>
<dbReference type="Proteomes" id="UP001327560">
    <property type="component" value="Chromosome 3"/>
</dbReference>
<feature type="domain" description="MULE transposase" evidence="1">
    <location>
        <begin position="10"/>
        <end position="64"/>
    </location>
</feature>
<accession>A0AAQ3K5V3</accession>
<dbReference type="AlphaFoldDB" id="A0AAQ3K5V3"/>
<dbReference type="PANTHER" id="PTHR31973">
    <property type="entry name" value="POLYPROTEIN, PUTATIVE-RELATED"/>
    <property type="match status" value="1"/>
</dbReference>